<dbReference type="AlphaFoldDB" id="A0A919TAL8"/>
<dbReference type="Proteomes" id="UP000677082">
    <property type="component" value="Unassembled WGS sequence"/>
</dbReference>
<feature type="signal peptide" evidence="1">
    <location>
        <begin position="1"/>
        <end position="27"/>
    </location>
</feature>
<name>A0A919TAL8_9ACTN</name>
<protein>
    <submittedName>
        <fullName evidence="2">Uncharacterized protein</fullName>
    </submittedName>
</protein>
<evidence type="ECO:0000256" key="1">
    <source>
        <dbReference type="SAM" id="SignalP"/>
    </source>
</evidence>
<feature type="chain" id="PRO_5037527587" evidence="1">
    <location>
        <begin position="28"/>
        <end position="175"/>
    </location>
</feature>
<proteinExistence type="predicted"/>
<dbReference type="RefSeq" id="WP_213007142.1">
    <property type="nucleotide sequence ID" value="NZ_BOQN01000041.1"/>
</dbReference>
<keyword evidence="3" id="KW-1185">Reference proteome</keyword>
<gene>
    <name evidence="2" type="ORF">Ato02nite_030240</name>
</gene>
<organism evidence="2 3">
    <name type="scientific">Paractinoplanes toevensis</name>
    <dbReference type="NCBI Taxonomy" id="571911"/>
    <lineage>
        <taxon>Bacteria</taxon>
        <taxon>Bacillati</taxon>
        <taxon>Actinomycetota</taxon>
        <taxon>Actinomycetes</taxon>
        <taxon>Micromonosporales</taxon>
        <taxon>Micromonosporaceae</taxon>
        <taxon>Paractinoplanes</taxon>
    </lineage>
</organism>
<sequence length="175" mass="17882">MRKMTKRSTAVVAGAAVAVLGGTAAFAAISGWFNGSSSYASAQSAEIKPVQAQVTALGNLWPGRPVNASVTVGNYNEYKVKATAIDASSIKVYAYNTAADANADTANSAALNTCNETNADIHLAAWPGALSVNPGSWSTPQTFTNFVGMGDGGAVACANKALKITFTLQGEIDNT</sequence>
<dbReference type="EMBL" id="BOQN01000041">
    <property type="protein sequence ID" value="GIM91231.1"/>
    <property type="molecule type" value="Genomic_DNA"/>
</dbReference>
<evidence type="ECO:0000313" key="2">
    <source>
        <dbReference type="EMBL" id="GIM91231.1"/>
    </source>
</evidence>
<keyword evidence="1" id="KW-0732">Signal</keyword>
<comment type="caution">
    <text evidence="2">The sequence shown here is derived from an EMBL/GenBank/DDBJ whole genome shotgun (WGS) entry which is preliminary data.</text>
</comment>
<reference evidence="2 3" key="1">
    <citation type="submission" date="2021-03" db="EMBL/GenBank/DDBJ databases">
        <title>Whole genome shotgun sequence of Actinoplanes toevensis NBRC 105298.</title>
        <authorList>
            <person name="Komaki H."/>
            <person name="Tamura T."/>
        </authorList>
    </citation>
    <scope>NUCLEOTIDE SEQUENCE [LARGE SCALE GENOMIC DNA]</scope>
    <source>
        <strain evidence="2 3">NBRC 105298</strain>
    </source>
</reference>
<accession>A0A919TAL8</accession>
<evidence type="ECO:0000313" key="3">
    <source>
        <dbReference type="Proteomes" id="UP000677082"/>
    </source>
</evidence>